<organism evidence="6">
    <name type="scientific">Intestinibacter bartlettii</name>
    <dbReference type="NCBI Taxonomy" id="261299"/>
    <lineage>
        <taxon>Bacteria</taxon>
        <taxon>Bacillati</taxon>
        <taxon>Bacillota</taxon>
        <taxon>Clostridia</taxon>
        <taxon>Peptostreptococcales</taxon>
        <taxon>Peptostreptococcaceae</taxon>
        <taxon>Intestinibacter</taxon>
    </lineage>
</organism>
<accession>A0A6N3EKP4</accession>
<proteinExistence type="predicted"/>
<sequence>MDSLTKLNLDNYKPLRDVVFENLRSAILEGKLKSGQRLMEVQLAEQLGVSRTPVREAIRKLELEGLVVMLPRKGAYVANISVKDLMDVLEIRASLEGLGASLAAERRNDEDIKNLEELEVEFEEAVRTQNIDMLLKKDIEFHECIFKAANNKKLEKMINTLWEQVQRFRITYVSDSNASLSLIDEHQSILNAIKEGNIADSKKFAIKHIEKAEQFMLEHCTK</sequence>
<gene>
    <name evidence="6" type="primary">pdhR_2</name>
    <name evidence="6" type="ORF">IBLFYP30_02533</name>
</gene>
<dbReference type="PANTHER" id="PTHR43537:SF24">
    <property type="entry name" value="GLUCONATE OPERON TRANSCRIPTIONAL REPRESSOR"/>
    <property type="match status" value="1"/>
</dbReference>
<evidence type="ECO:0000313" key="6">
    <source>
        <dbReference type="EMBL" id="VYU39909.1"/>
    </source>
</evidence>
<dbReference type="PRINTS" id="PR00033">
    <property type="entry name" value="HTHASNC"/>
</dbReference>
<dbReference type="InterPro" id="IPR011711">
    <property type="entry name" value="GntR_C"/>
</dbReference>
<dbReference type="SMART" id="SM00895">
    <property type="entry name" value="FCD"/>
    <property type="match status" value="1"/>
</dbReference>
<name>A0A6N3EKP4_9FIRM</name>
<evidence type="ECO:0000256" key="4">
    <source>
        <dbReference type="SAM" id="Coils"/>
    </source>
</evidence>
<dbReference type="PRINTS" id="PR00035">
    <property type="entry name" value="HTHGNTR"/>
</dbReference>
<dbReference type="AlphaFoldDB" id="A0A6N3EKP4"/>
<dbReference type="InterPro" id="IPR036390">
    <property type="entry name" value="WH_DNA-bd_sf"/>
</dbReference>
<keyword evidence="3" id="KW-0804">Transcription</keyword>
<evidence type="ECO:0000256" key="1">
    <source>
        <dbReference type="ARBA" id="ARBA00023015"/>
    </source>
</evidence>
<dbReference type="PROSITE" id="PS50949">
    <property type="entry name" value="HTH_GNTR"/>
    <property type="match status" value="1"/>
</dbReference>
<reference evidence="6" key="1">
    <citation type="submission" date="2019-11" db="EMBL/GenBank/DDBJ databases">
        <authorList>
            <person name="Feng L."/>
        </authorList>
    </citation>
    <scope>NUCLEOTIDE SEQUENCE</scope>
    <source>
        <strain evidence="6">IbartlettiiLFYP30</strain>
    </source>
</reference>
<feature type="domain" description="HTH gntR-type" evidence="5">
    <location>
        <begin position="13"/>
        <end position="80"/>
    </location>
</feature>
<dbReference type="GO" id="GO:0043565">
    <property type="term" value="F:sequence-specific DNA binding"/>
    <property type="evidence" value="ECO:0007669"/>
    <property type="project" value="InterPro"/>
</dbReference>
<dbReference type="CDD" id="cd07377">
    <property type="entry name" value="WHTH_GntR"/>
    <property type="match status" value="1"/>
</dbReference>
<dbReference type="RefSeq" id="WP_024037194.1">
    <property type="nucleotide sequence ID" value="NZ_CABIXZ010000006.1"/>
</dbReference>
<evidence type="ECO:0000256" key="3">
    <source>
        <dbReference type="ARBA" id="ARBA00023163"/>
    </source>
</evidence>
<keyword evidence="4" id="KW-0175">Coiled coil</keyword>
<dbReference type="InterPro" id="IPR036388">
    <property type="entry name" value="WH-like_DNA-bd_sf"/>
</dbReference>
<dbReference type="InterPro" id="IPR000524">
    <property type="entry name" value="Tscrpt_reg_HTH_GntR"/>
</dbReference>
<dbReference type="EMBL" id="CACRUE010000035">
    <property type="protein sequence ID" value="VYU39909.1"/>
    <property type="molecule type" value="Genomic_DNA"/>
</dbReference>
<evidence type="ECO:0000256" key="2">
    <source>
        <dbReference type="ARBA" id="ARBA00023125"/>
    </source>
</evidence>
<dbReference type="SUPFAM" id="SSF46785">
    <property type="entry name" value="Winged helix' DNA-binding domain"/>
    <property type="match status" value="1"/>
</dbReference>
<protein>
    <submittedName>
        <fullName evidence="6">Pyruvate dehydrogenase complex repressor</fullName>
    </submittedName>
</protein>
<dbReference type="GO" id="GO:0003700">
    <property type="term" value="F:DNA-binding transcription factor activity"/>
    <property type="evidence" value="ECO:0007669"/>
    <property type="project" value="InterPro"/>
</dbReference>
<keyword evidence="2" id="KW-0238">DNA-binding</keyword>
<keyword evidence="6" id="KW-0670">Pyruvate</keyword>
<dbReference type="PANTHER" id="PTHR43537">
    <property type="entry name" value="TRANSCRIPTIONAL REGULATOR, GNTR FAMILY"/>
    <property type="match status" value="1"/>
</dbReference>
<dbReference type="Pfam" id="PF00392">
    <property type="entry name" value="GntR"/>
    <property type="match status" value="1"/>
</dbReference>
<dbReference type="Gene3D" id="1.10.10.10">
    <property type="entry name" value="Winged helix-like DNA-binding domain superfamily/Winged helix DNA-binding domain"/>
    <property type="match status" value="1"/>
</dbReference>
<dbReference type="Gene3D" id="1.20.120.530">
    <property type="entry name" value="GntR ligand-binding domain-like"/>
    <property type="match status" value="1"/>
</dbReference>
<keyword evidence="1" id="KW-0805">Transcription regulation</keyword>
<dbReference type="SMART" id="SM00345">
    <property type="entry name" value="HTH_GNTR"/>
    <property type="match status" value="1"/>
</dbReference>
<evidence type="ECO:0000259" key="5">
    <source>
        <dbReference type="PROSITE" id="PS50949"/>
    </source>
</evidence>
<dbReference type="SUPFAM" id="SSF48008">
    <property type="entry name" value="GntR ligand-binding domain-like"/>
    <property type="match status" value="1"/>
</dbReference>
<dbReference type="Pfam" id="PF07729">
    <property type="entry name" value="FCD"/>
    <property type="match status" value="1"/>
</dbReference>
<dbReference type="InterPro" id="IPR008920">
    <property type="entry name" value="TF_FadR/GntR_C"/>
</dbReference>
<feature type="coiled-coil region" evidence="4">
    <location>
        <begin position="101"/>
        <end position="128"/>
    </location>
</feature>
<dbReference type="InterPro" id="IPR000485">
    <property type="entry name" value="AsnC-type_HTH_dom"/>
</dbReference>